<dbReference type="AlphaFoldDB" id="A0A1M6QD57"/>
<dbReference type="InterPro" id="IPR011051">
    <property type="entry name" value="RmlC_Cupin_sf"/>
</dbReference>
<dbReference type="GO" id="GO:0000271">
    <property type="term" value="P:polysaccharide biosynthetic process"/>
    <property type="evidence" value="ECO:0007669"/>
    <property type="project" value="TreeGrafter"/>
</dbReference>
<dbReference type="STRING" id="758803.SAMN05421803_1156"/>
<feature type="active site" description="Proton acceptor" evidence="2">
    <location>
        <position position="63"/>
    </location>
</feature>
<dbReference type="GO" id="GO:0005829">
    <property type="term" value="C:cytosol"/>
    <property type="evidence" value="ECO:0007669"/>
    <property type="project" value="TreeGrafter"/>
</dbReference>
<evidence type="ECO:0000313" key="4">
    <source>
        <dbReference type="EMBL" id="SHK18007.1"/>
    </source>
</evidence>
<gene>
    <name evidence="4" type="ORF">SAMN05421803_1156</name>
</gene>
<dbReference type="SUPFAM" id="SSF51182">
    <property type="entry name" value="RmlC-like cupins"/>
    <property type="match status" value="1"/>
</dbReference>
<evidence type="ECO:0000313" key="5">
    <source>
        <dbReference type="Proteomes" id="UP000184452"/>
    </source>
</evidence>
<reference evidence="4 5" key="1">
    <citation type="submission" date="2016-11" db="EMBL/GenBank/DDBJ databases">
        <authorList>
            <person name="Jaros S."/>
            <person name="Januszkiewicz K."/>
            <person name="Wedrychowicz H."/>
        </authorList>
    </citation>
    <scope>NUCLEOTIDE SEQUENCE [LARGE SCALE GENOMIC DNA]</scope>
    <source>
        <strain evidence="4 5">CGMCC 4.5723</strain>
    </source>
</reference>
<organism evidence="4 5">
    <name type="scientific">Nocardiopsis flavescens</name>
    <dbReference type="NCBI Taxonomy" id="758803"/>
    <lineage>
        <taxon>Bacteria</taxon>
        <taxon>Bacillati</taxon>
        <taxon>Actinomycetota</taxon>
        <taxon>Actinomycetes</taxon>
        <taxon>Streptosporangiales</taxon>
        <taxon>Nocardiopsidaceae</taxon>
        <taxon>Nocardiopsis</taxon>
    </lineage>
</organism>
<comment type="similarity">
    <text evidence="1">Belongs to the dTDP-4-dehydrorhamnose 3,5-epimerase family.</text>
</comment>
<dbReference type="PANTHER" id="PTHR21047:SF2">
    <property type="entry name" value="THYMIDINE DIPHOSPHO-4-KETO-RHAMNOSE 3,5-EPIMERASE"/>
    <property type="match status" value="1"/>
</dbReference>
<accession>A0A1M6QD57</accession>
<dbReference type="InterPro" id="IPR000888">
    <property type="entry name" value="RmlC-like"/>
</dbReference>
<protein>
    <submittedName>
        <fullName evidence="4">Epimerase EvaD</fullName>
    </submittedName>
</protein>
<proteinExistence type="inferred from homology"/>
<feature type="active site" description="Proton donor" evidence="2">
    <location>
        <position position="133"/>
    </location>
</feature>
<dbReference type="Proteomes" id="UP000184452">
    <property type="component" value="Unassembled WGS sequence"/>
</dbReference>
<dbReference type="GO" id="GO:0008830">
    <property type="term" value="F:dTDP-4-dehydrorhamnose 3,5-epimerase activity"/>
    <property type="evidence" value="ECO:0007669"/>
    <property type="project" value="InterPro"/>
</dbReference>
<dbReference type="RefSeq" id="WP_073381232.1">
    <property type="nucleotide sequence ID" value="NZ_FQZK01000015.1"/>
</dbReference>
<keyword evidence="5" id="KW-1185">Reference proteome</keyword>
<dbReference type="PANTHER" id="PTHR21047">
    <property type="entry name" value="DTDP-6-DEOXY-D-GLUCOSE-3,5 EPIMERASE"/>
    <property type="match status" value="1"/>
</dbReference>
<name>A0A1M6QD57_9ACTN</name>
<evidence type="ECO:0000256" key="1">
    <source>
        <dbReference type="ARBA" id="ARBA00010154"/>
    </source>
</evidence>
<dbReference type="CDD" id="cd00438">
    <property type="entry name" value="cupin_RmlC"/>
    <property type="match status" value="1"/>
</dbReference>
<dbReference type="GO" id="GO:0019305">
    <property type="term" value="P:dTDP-rhamnose biosynthetic process"/>
    <property type="evidence" value="ECO:0007669"/>
    <property type="project" value="TreeGrafter"/>
</dbReference>
<dbReference type="Pfam" id="PF00908">
    <property type="entry name" value="dTDP_sugar_isom"/>
    <property type="match status" value="1"/>
</dbReference>
<evidence type="ECO:0000256" key="3">
    <source>
        <dbReference type="PIRSR" id="PIRSR600888-3"/>
    </source>
</evidence>
<dbReference type="Gene3D" id="2.60.120.10">
    <property type="entry name" value="Jelly Rolls"/>
    <property type="match status" value="1"/>
</dbReference>
<dbReference type="OrthoDB" id="9800680at2"/>
<dbReference type="EMBL" id="FQZK01000015">
    <property type="protein sequence ID" value="SHK18007.1"/>
    <property type="molecule type" value="Genomic_DNA"/>
</dbReference>
<dbReference type="InterPro" id="IPR014710">
    <property type="entry name" value="RmlC-like_jellyroll"/>
</dbReference>
<feature type="site" description="Participates in a stacking interaction with the thymidine ring of dTDP-4-oxo-6-deoxyglucose" evidence="3">
    <location>
        <position position="139"/>
    </location>
</feature>
<sequence>MQARRLAIDGAFEFTAAVYPDDRGLVATHFHEASFAEATGGVLFPVAQTLHSRSHANVVRGVHYTAVPPGAAKYVYSSAGRSLDIVVDIRVGSPTYGLWDSVVLDQRDHRALYLPTGVGHVFISLEEGTVMTYMLSAPYVGGREMALSPLDPALGLPLPGAPEPLLSRRDLEAPTLEEARVRGLLPVYGECLRWERSHLAATPRALPENPPPTV</sequence>
<evidence type="ECO:0000256" key="2">
    <source>
        <dbReference type="PIRSR" id="PIRSR600888-1"/>
    </source>
</evidence>